<proteinExistence type="predicted"/>
<sequence>MEYLWFRQCDLTLELQQTVMTTKKNPYDAAVKASKQYTLLGKFLKSFSGKKLDSLRCMMESIHDDSPCVISNANWEKLNTMIKEQLCLVLGTRKTLHGPQDFVAIRDSAYASQQMFIRNKIEQLLDMYSRQHSWELRYKLDLVCGVEGLKSNYRRCYHANFLASAVLHPGDDRKTALPTPVRTRELFFAVFWESQPDRLNSKPICCPIQDCNASVGRCSFCGEESKIFHPPCAFGSRPNHGDAANTIPDYNLEVKWGGVSSCQHHRSREDRDRVGSGATDAVVVTAELVVAGKEREGKGRIQAAVADRGLEEKDESKGGNPSCPFAGRRAGAESGIGQLGLQPYP</sequence>
<dbReference type="Proteomes" id="UP000032180">
    <property type="component" value="Chromosome 12"/>
</dbReference>
<evidence type="ECO:0000313" key="4">
    <source>
        <dbReference type="Proteomes" id="UP000032180"/>
    </source>
</evidence>
<feature type="domain" description="DUF3615" evidence="2">
    <location>
        <begin position="122"/>
        <end position="230"/>
    </location>
</feature>
<keyword evidence="4" id="KW-1185">Reference proteome</keyword>
<dbReference type="AlphaFoldDB" id="A0A0D9XYL2"/>
<dbReference type="InterPro" id="IPR022059">
    <property type="entry name" value="DUF3615"/>
</dbReference>
<dbReference type="PANTHER" id="PTHR33120:SF42">
    <property type="entry name" value="OS12G0105000 PROTEIN"/>
    <property type="match status" value="1"/>
</dbReference>
<evidence type="ECO:0000256" key="1">
    <source>
        <dbReference type="SAM" id="MobiDB-lite"/>
    </source>
</evidence>
<dbReference type="PANTHER" id="PTHR33120">
    <property type="entry name" value="EXPRESSED PROTEIN-RELATED"/>
    <property type="match status" value="1"/>
</dbReference>
<evidence type="ECO:0000313" key="3">
    <source>
        <dbReference type="EnsemblPlants" id="LPERR12G07820.1"/>
    </source>
</evidence>
<protein>
    <recommendedName>
        <fullName evidence="2">DUF3615 domain-containing protein</fullName>
    </recommendedName>
</protein>
<dbReference type="Pfam" id="PF12274">
    <property type="entry name" value="DUF3615"/>
    <property type="match status" value="1"/>
</dbReference>
<evidence type="ECO:0000259" key="2">
    <source>
        <dbReference type="Pfam" id="PF12274"/>
    </source>
</evidence>
<dbReference type="EnsemblPlants" id="LPERR12G07820.1">
    <property type="protein sequence ID" value="LPERR12G07820.1"/>
    <property type="gene ID" value="LPERR12G07820"/>
</dbReference>
<feature type="region of interest" description="Disordered" evidence="1">
    <location>
        <begin position="296"/>
        <end position="345"/>
    </location>
</feature>
<reference evidence="3" key="3">
    <citation type="submission" date="2015-04" db="UniProtKB">
        <authorList>
            <consortium name="EnsemblPlants"/>
        </authorList>
    </citation>
    <scope>IDENTIFICATION</scope>
</reference>
<name>A0A0D9XYL2_9ORYZ</name>
<dbReference type="HOGENOM" id="CLU_805008_0_0_1"/>
<reference evidence="3 4" key="1">
    <citation type="submission" date="2012-08" db="EMBL/GenBank/DDBJ databases">
        <title>Oryza genome evolution.</title>
        <authorList>
            <person name="Wing R.A."/>
        </authorList>
    </citation>
    <scope>NUCLEOTIDE SEQUENCE</scope>
</reference>
<accession>A0A0D9XYL2</accession>
<reference evidence="4" key="2">
    <citation type="submission" date="2013-12" db="EMBL/GenBank/DDBJ databases">
        <authorList>
            <person name="Yu Y."/>
            <person name="Lee S."/>
            <person name="de Baynast K."/>
            <person name="Wissotski M."/>
            <person name="Liu L."/>
            <person name="Talag J."/>
            <person name="Goicoechea J."/>
            <person name="Angelova A."/>
            <person name="Jetty R."/>
            <person name="Kudrna D."/>
            <person name="Golser W."/>
            <person name="Rivera L."/>
            <person name="Zhang J."/>
            <person name="Wing R."/>
        </authorList>
    </citation>
    <scope>NUCLEOTIDE SEQUENCE</scope>
</reference>
<organism evidence="3 4">
    <name type="scientific">Leersia perrieri</name>
    <dbReference type="NCBI Taxonomy" id="77586"/>
    <lineage>
        <taxon>Eukaryota</taxon>
        <taxon>Viridiplantae</taxon>
        <taxon>Streptophyta</taxon>
        <taxon>Embryophyta</taxon>
        <taxon>Tracheophyta</taxon>
        <taxon>Spermatophyta</taxon>
        <taxon>Magnoliopsida</taxon>
        <taxon>Liliopsida</taxon>
        <taxon>Poales</taxon>
        <taxon>Poaceae</taxon>
        <taxon>BOP clade</taxon>
        <taxon>Oryzoideae</taxon>
        <taxon>Oryzeae</taxon>
        <taxon>Oryzinae</taxon>
        <taxon>Leersia</taxon>
    </lineage>
</organism>
<feature type="compositionally biased region" description="Basic and acidic residues" evidence="1">
    <location>
        <begin position="308"/>
        <end position="317"/>
    </location>
</feature>
<dbReference type="Gramene" id="LPERR12G07820.1">
    <property type="protein sequence ID" value="LPERR12G07820.1"/>
    <property type="gene ID" value="LPERR12G07820"/>
</dbReference>